<sequence length="46" mass="5316">MSKRTLEGSHLKKVRKSGFRSRSQTPTGSKILKARRKKGRKILSKY</sequence>
<dbReference type="GO" id="GO:0003735">
    <property type="term" value="F:structural constituent of ribosome"/>
    <property type="evidence" value="ECO:0007669"/>
    <property type="project" value="InterPro"/>
</dbReference>
<organism evidence="5">
    <name type="scientific">Cyanophora sudae</name>
    <dbReference type="NCBI Taxonomy" id="1522369"/>
    <lineage>
        <taxon>Eukaryota</taxon>
        <taxon>Glaucocystophyceae</taxon>
        <taxon>Cyanophorales</taxon>
        <taxon>Cyanophoraceae</taxon>
        <taxon>Cyanophora</taxon>
    </lineage>
</organism>
<dbReference type="Gene3D" id="1.10.287.3980">
    <property type="match status" value="1"/>
</dbReference>
<feature type="compositionally biased region" description="Basic and acidic residues" evidence="4">
    <location>
        <begin position="1"/>
        <end position="10"/>
    </location>
</feature>
<dbReference type="InterPro" id="IPR020939">
    <property type="entry name" value="Ribosomal_bL34_CS"/>
</dbReference>
<evidence type="ECO:0000256" key="1">
    <source>
        <dbReference type="ARBA" id="ARBA00010111"/>
    </source>
</evidence>
<protein>
    <submittedName>
        <fullName evidence="5">Ribosomal protein L34</fullName>
    </submittedName>
</protein>
<dbReference type="GeneID" id="37543794"/>
<comment type="similarity">
    <text evidence="1">Belongs to the bacterial ribosomal protein bL34 family.</text>
</comment>
<dbReference type="AlphaFoldDB" id="A0A2Z4HG64"/>
<evidence type="ECO:0000256" key="4">
    <source>
        <dbReference type="SAM" id="MobiDB-lite"/>
    </source>
</evidence>
<keyword evidence="5" id="KW-0934">Plastid</keyword>
<name>A0A2Z4HG64_9EUKA</name>
<evidence type="ECO:0000256" key="3">
    <source>
        <dbReference type="ARBA" id="ARBA00023274"/>
    </source>
</evidence>
<feature type="region of interest" description="Disordered" evidence="4">
    <location>
        <begin position="1"/>
        <end position="46"/>
    </location>
</feature>
<dbReference type="HAMAP" id="MF_00391">
    <property type="entry name" value="Ribosomal_bL34"/>
    <property type="match status" value="1"/>
</dbReference>
<dbReference type="Pfam" id="PF00468">
    <property type="entry name" value="Ribosomal_L34"/>
    <property type="match status" value="1"/>
</dbReference>
<dbReference type="InterPro" id="IPR000271">
    <property type="entry name" value="Ribosomal_bL34"/>
</dbReference>
<keyword evidence="2 5" id="KW-0689">Ribosomal protein</keyword>
<accession>A0A2Z4HG64</accession>
<evidence type="ECO:0000313" key="5">
    <source>
        <dbReference type="EMBL" id="AWW13732.1"/>
    </source>
</evidence>
<dbReference type="GO" id="GO:0006412">
    <property type="term" value="P:translation"/>
    <property type="evidence" value="ECO:0007669"/>
    <property type="project" value="InterPro"/>
</dbReference>
<dbReference type="GO" id="GO:0005840">
    <property type="term" value="C:ribosome"/>
    <property type="evidence" value="ECO:0007669"/>
    <property type="project" value="UniProtKB-KW"/>
</dbReference>
<feature type="compositionally biased region" description="Basic residues" evidence="4">
    <location>
        <begin position="32"/>
        <end position="46"/>
    </location>
</feature>
<dbReference type="NCBIfam" id="TIGR01030">
    <property type="entry name" value="rpmH_bact"/>
    <property type="match status" value="1"/>
</dbReference>
<reference evidence="5" key="1">
    <citation type="journal article" date="2018" name="Adv. Bot. Res.">
        <title>Chapter Four - Comparative Plastid Genomics of Glaucophytes species.</title>
        <authorList>
            <person name="Reyes-Prieto A."/>
            <person name="Russell S."/>
            <person name="Figueroa-Martinez F."/>
            <person name="Jackson C."/>
        </authorList>
    </citation>
    <scope>NUCLEOTIDE SEQUENCE</scope>
    <source>
        <strain evidence="5">NIES-764</strain>
    </source>
</reference>
<keyword evidence="3" id="KW-0687">Ribonucleoprotein</keyword>
<geneLocation type="plastid" evidence="5"/>
<dbReference type="GO" id="GO:1990904">
    <property type="term" value="C:ribonucleoprotein complex"/>
    <property type="evidence" value="ECO:0007669"/>
    <property type="project" value="UniProtKB-KW"/>
</dbReference>
<proteinExistence type="inferred from homology"/>
<dbReference type="EMBL" id="MG601102">
    <property type="protein sequence ID" value="AWW13732.1"/>
    <property type="molecule type" value="Genomic_DNA"/>
</dbReference>
<evidence type="ECO:0000256" key="2">
    <source>
        <dbReference type="ARBA" id="ARBA00022980"/>
    </source>
</evidence>
<dbReference type="RefSeq" id="YP_009504472.1">
    <property type="nucleotide sequence ID" value="NC_038215.1"/>
</dbReference>
<dbReference type="PROSITE" id="PS00784">
    <property type="entry name" value="RIBOSOMAL_L34"/>
    <property type="match status" value="1"/>
</dbReference>